<evidence type="ECO:0000256" key="8">
    <source>
        <dbReference type="PIRNR" id="PIRNR000124"/>
    </source>
</evidence>
<dbReference type="InterPro" id="IPR036291">
    <property type="entry name" value="NAD(P)-bd_dom_sf"/>
</dbReference>
<dbReference type="PANTHER" id="PTHR43491:SF2">
    <property type="entry name" value="UDP-N-ACETYL-D-MANNOSAMINE DEHYDROGENASE"/>
    <property type="match status" value="1"/>
</dbReference>
<evidence type="ECO:0000313" key="10">
    <source>
        <dbReference type="EMBL" id="ELY45813.1"/>
    </source>
</evidence>
<dbReference type="eggNOG" id="arCOG00252">
    <property type="taxonomic scope" value="Archaea"/>
</dbReference>
<protein>
    <recommendedName>
        <fullName evidence="3">UDP-N-acetyl-D-mannosamine dehydrogenase</fullName>
        <ecNumber evidence="2">1.1.1.336</ecNumber>
    </recommendedName>
    <alternativeName>
        <fullName evidence="6">UDP-ManNAc 6-dehydrogenase</fullName>
    </alternativeName>
</protein>
<keyword evidence="11" id="KW-1185">Reference proteome</keyword>
<dbReference type="RefSeq" id="WP_006088247.1">
    <property type="nucleotide sequence ID" value="NZ_AOHW01000006.1"/>
</dbReference>
<dbReference type="PATRIC" id="fig|1114856.3.peg.555"/>
<gene>
    <name evidence="10" type="ORF">C496_02687</name>
</gene>
<evidence type="ECO:0000256" key="4">
    <source>
        <dbReference type="ARBA" id="ARBA00023002"/>
    </source>
</evidence>
<dbReference type="GO" id="GO:0000271">
    <property type="term" value="P:polysaccharide biosynthetic process"/>
    <property type="evidence" value="ECO:0007669"/>
    <property type="project" value="InterPro"/>
</dbReference>
<dbReference type="InterPro" id="IPR017476">
    <property type="entry name" value="UDP-Glc/GDP-Man"/>
</dbReference>
<evidence type="ECO:0000256" key="5">
    <source>
        <dbReference type="ARBA" id="ARBA00023027"/>
    </source>
</evidence>
<dbReference type="PIRSF" id="PIRSF000124">
    <property type="entry name" value="UDPglc_GDPman_dh"/>
    <property type="match status" value="1"/>
</dbReference>
<dbReference type="SUPFAM" id="SSF48179">
    <property type="entry name" value="6-phosphogluconate dehydrogenase C-terminal domain-like"/>
    <property type="match status" value="1"/>
</dbReference>
<dbReference type="PANTHER" id="PTHR43491">
    <property type="entry name" value="UDP-N-ACETYL-D-MANNOSAMINE DEHYDROGENASE"/>
    <property type="match status" value="1"/>
</dbReference>
<keyword evidence="5" id="KW-0520">NAD</keyword>
<sequence>MGLGYVGLPLAYEFDRAGHTVIGFDVDTEKIERLRSGVDPTSDVGDDAIADCDVSFTNEPAAVSAARFVLVTVPTPLDDLKNPDLEFVRSAGETIGRNIEPGTIVILESTVYPGATREVLAPAIEQSSGLQCGEDFYVGYSPERLVPGTDEHTIRNVTKIVSAQTDEIRDEIASLYETIVDAGVHRAPSIEVAETAKCIENIQRDLNIALVNELAIACENLGVDTREVLKAARTKWNFHDYRPGLVGGHCIPIDPFYIIYKSKQNGFMPHLIQQARDVNEYVPVHIGKLVIKCLNNCDKVPRRSCVLVLGLSYKPGVGDVRTSAIDGTIAYLEGFDIDVVGYDPCTENDVARAEFGIEVQEELSFEGVDGIVLATAHEEFRSIDYGTAAEDMADDPFFVDVNALFDTDEMTECGYEYRRL</sequence>
<evidence type="ECO:0000256" key="1">
    <source>
        <dbReference type="ARBA" id="ARBA00006601"/>
    </source>
</evidence>
<dbReference type="InterPro" id="IPR008927">
    <property type="entry name" value="6-PGluconate_DH-like_C_sf"/>
</dbReference>
<dbReference type="OrthoDB" id="372050at2157"/>
<dbReference type="PIRSF" id="PIRSF500136">
    <property type="entry name" value="UDP_ManNAc_DH"/>
    <property type="match status" value="1"/>
</dbReference>
<evidence type="ECO:0000313" key="11">
    <source>
        <dbReference type="Proteomes" id="UP000011599"/>
    </source>
</evidence>
<comment type="similarity">
    <text evidence="1 8">Belongs to the UDP-glucose/GDP-mannose dehydrogenase family.</text>
</comment>
<comment type="caution">
    <text evidence="10">The sequence shown here is derived from an EMBL/GenBank/DDBJ whole genome shotgun (WGS) entry which is preliminary data.</text>
</comment>
<proteinExistence type="inferred from homology"/>
<organism evidence="10 11">
    <name type="scientific">Natronorubrum tibetense GA33</name>
    <dbReference type="NCBI Taxonomy" id="1114856"/>
    <lineage>
        <taxon>Archaea</taxon>
        <taxon>Methanobacteriati</taxon>
        <taxon>Methanobacteriota</taxon>
        <taxon>Stenosarchaea group</taxon>
        <taxon>Halobacteria</taxon>
        <taxon>Halobacteriales</taxon>
        <taxon>Natrialbaceae</taxon>
        <taxon>Natronorubrum</taxon>
    </lineage>
</organism>
<dbReference type="Pfam" id="PF00984">
    <property type="entry name" value="UDPG_MGDP_dh"/>
    <property type="match status" value="1"/>
</dbReference>
<dbReference type="GO" id="GO:0089714">
    <property type="term" value="F:UDP-N-acetyl-D-mannosamine dehydrogenase activity"/>
    <property type="evidence" value="ECO:0007669"/>
    <property type="project" value="UniProtKB-EC"/>
</dbReference>
<dbReference type="EMBL" id="AOHW01000006">
    <property type="protein sequence ID" value="ELY45813.1"/>
    <property type="molecule type" value="Genomic_DNA"/>
</dbReference>
<evidence type="ECO:0000256" key="2">
    <source>
        <dbReference type="ARBA" id="ARBA00012935"/>
    </source>
</evidence>
<dbReference type="EC" id="1.1.1.336" evidence="2"/>
<dbReference type="InterPro" id="IPR014027">
    <property type="entry name" value="UDP-Glc/GDP-Man_DH_C"/>
</dbReference>
<dbReference type="InterPro" id="IPR028359">
    <property type="entry name" value="UDP_ManNAc/GlcNAc_DH"/>
</dbReference>
<dbReference type="InterPro" id="IPR014026">
    <property type="entry name" value="UDP-Glc/GDP-Man_DH_dimer"/>
</dbReference>
<evidence type="ECO:0000256" key="6">
    <source>
        <dbReference type="ARBA" id="ARBA00030172"/>
    </source>
</evidence>
<keyword evidence="4" id="KW-0560">Oxidoreductase</keyword>
<dbReference type="SMART" id="SM00984">
    <property type="entry name" value="UDPG_MGDP_dh_C"/>
    <property type="match status" value="1"/>
</dbReference>
<accession>L9WBX0</accession>
<dbReference type="SUPFAM" id="SSF52413">
    <property type="entry name" value="UDP-glucose/GDP-mannose dehydrogenase C-terminal domain"/>
    <property type="match status" value="1"/>
</dbReference>
<comment type="catalytic activity">
    <reaction evidence="7">
        <text>UDP-N-acetyl-alpha-D-mannosamine + 2 NAD(+) + H2O = UDP-N-acetyl-alpha-D-mannosaminouronate + 2 NADH + 3 H(+)</text>
        <dbReference type="Rhea" id="RHEA:25780"/>
        <dbReference type="ChEBI" id="CHEBI:15377"/>
        <dbReference type="ChEBI" id="CHEBI:15378"/>
        <dbReference type="ChEBI" id="CHEBI:57540"/>
        <dbReference type="ChEBI" id="CHEBI:57945"/>
        <dbReference type="ChEBI" id="CHEBI:68623"/>
        <dbReference type="ChEBI" id="CHEBI:70731"/>
        <dbReference type="EC" id="1.1.1.336"/>
    </reaction>
</comment>
<feature type="domain" description="UDP-glucose/GDP-mannose dehydrogenase C-terminal" evidence="9">
    <location>
        <begin position="307"/>
        <end position="407"/>
    </location>
</feature>
<evidence type="ECO:0000256" key="3">
    <source>
        <dbReference type="ARBA" id="ARBA00016796"/>
    </source>
</evidence>
<dbReference type="Pfam" id="PF03720">
    <property type="entry name" value="UDPG_MGDP_dh_C"/>
    <property type="match status" value="1"/>
</dbReference>
<dbReference type="Pfam" id="PF03721">
    <property type="entry name" value="UDPG_MGDP_dh_N"/>
    <property type="match status" value="1"/>
</dbReference>
<dbReference type="GO" id="GO:0051287">
    <property type="term" value="F:NAD binding"/>
    <property type="evidence" value="ECO:0007669"/>
    <property type="project" value="InterPro"/>
</dbReference>
<name>L9WBX0_9EURY</name>
<dbReference type="Proteomes" id="UP000011599">
    <property type="component" value="Unassembled WGS sequence"/>
</dbReference>
<dbReference type="AlphaFoldDB" id="L9WBX0"/>
<evidence type="ECO:0000259" key="9">
    <source>
        <dbReference type="SMART" id="SM00984"/>
    </source>
</evidence>
<dbReference type="SUPFAM" id="SSF51735">
    <property type="entry name" value="NAD(P)-binding Rossmann-fold domains"/>
    <property type="match status" value="1"/>
</dbReference>
<dbReference type="GO" id="GO:0016628">
    <property type="term" value="F:oxidoreductase activity, acting on the CH-CH group of donors, NAD or NADP as acceptor"/>
    <property type="evidence" value="ECO:0007669"/>
    <property type="project" value="InterPro"/>
</dbReference>
<dbReference type="STRING" id="1114856.GCA_000383975_03687"/>
<dbReference type="Gene3D" id="3.40.50.720">
    <property type="entry name" value="NAD(P)-binding Rossmann-like Domain"/>
    <property type="match status" value="2"/>
</dbReference>
<evidence type="ECO:0000256" key="7">
    <source>
        <dbReference type="ARBA" id="ARBA00049130"/>
    </source>
</evidence>
<dbReference type="InterPro" id="IPR001732">
    <property type="entry name" value="UDP-Glc/GDP-Man_DH_N"/>
</dbReference>
<dbReference type="NCBIfam" id="TIGR03026">
    <property type="entry name" value="NDP-sugDHase"/>
    <property type="match status" value="1"/>
</dbReference>
<dbReference type="InterPro" id="IPR036220">
    <property type="entry name" value="UDP-Glc/GDP-Man_DH_C_sf"/>
</dbReference>
<reference evidence="10 11" key="1">
    <citation type="journal article" date="2014" name="PLoS Genet.">
        <title>Phylogenetically driven sequencing of extremely halophilic archaea reveals strategies for static and dynamic osmo-response.</title>
        <authorList>
            <person name="Becker E.A."/>
            <person name="Seitzer P.M."/>
            <person name="Tritt A."/>
            <person name="Larsen D."/>
            <person name="Krusor M."/>
            <person name="Yao A.I."/>
            <person name="Wu D."/>
            <person name="Madern D."/>
            <person name="Eisen J.A."/>
            <person name="Darling A.E."/>
            <person name="Facciotti M.T."/>
        </authorList>
    </citation>
    <scope>NUCLEOTIDE SEQUENCE [LARGE SCALE GENOMIC DNA]</scope>
    <source>
        <strain evidence="10 11">GA33</strain>
    </source>
</reference>